<dbReference type="Proteomes" id="UP001056132">
    <property type="component" value="Chromosome 2"/>
</dbReference>
<evidence type="ECO:0000313" key="9">
    <source>
        <dbReference type="EMBL" id="URF06539.1"/>
    </source>
</evidence>
<feature type="transmembrane region" description="Helical" evidence="7">
    <location>
        <begin position="194"/>
        <end position="215"/>
    </location>
</feature>
<feature type="transmembrane region" description="Helical" evidence="7">
    <location>
        <begin position="358"/>
        <end position="376"/>
    </location>
</feature>
<evidence type="ECO:0000313" key="10">
    <source>
        <dbReference type="Proteomes" id="UP000318943"/>
    </source>
</evidence>
<keyword evidence="7" id="KW-0406">Ion transport</keyword>
<evidence type="ECO:0000256" key="1">
    <source>
        <dbReference type="ARBA" id="ARBA00004141"/>
    </source>
</evidence>
<feature type="transmembrane region" description="Helical" evidence="7">
    <location>
        <begin position="45"/>
        <end position="67"/>
    </location>
</feature>
<accession>A0AAE9L4K1</accession>
<keyword evidence="4 7" id="KW-0769">Symport</keyword>
<keyword evidence="5 7" id="KW-1133">Transmembrane helix</keyword>
<dbReference type="AlphaFoldDB" id="A0AAE9L4K1"/>
<dbReference type="GO" id="GO:0015293">
    <property type="term" value="F:symporter activity"/>
    <property type="evidence" value="ECO:0007669"/>
    <property type="project" value="UniProtKB-UniRule"/>
</dbReference>
<dbReference type="Proteomes" id="UP000318943">
    <property type="component" value="Unassembled WGS sequence"/>
</dbReference>
<dbReference type="PANTHER" id="PTHR11706:SF33">
    <property type="entry name" value="NATURAL RESISTANCE-ASSOCIATED MACROPHAGE PROTEIN 2"/>
    <property type="match status" value="1"/>
</dbReference>
<evidence type="ECO:0000256" key="2">
    <source>
        <dbReference type="ARBA" id="ARBA00022448"/>
    </source>
</evidence>
<dbReference type="HAMAP" id="MF_00221">
    <property type="entry name" value="NRAMP"/>
    <property type="match status" value="1"/>
</dbReference>
<dbReference type="PRINTS" id="PR00447">
    <property type="entry name" value="NATRESASSCMP"/>
</dbReference>
<feature type="transmembrane region" description="Helical" evidence="7">
    <location>
        <begin position="124"/>
        <end position="143"/>
    </location>
</feature>
<dbReference type="GO" id="GO:0015086">
    <property type="term" value="F:cadmium ion transmembrane transporter activity"/>
    <property type="evidence" value="ECO:0007669"/>
    <property type="project" value="TreeGrafter"/>
</dbReference>
<dbReference type="GO" id="GO:0005886">
    <property type="term" value="C:plasma membrane"/>
    <property type="evidence" value="ECO:0007669"/>
    <property type="project" value="UniProtKB-SubCell"/>
</dbReference>
<gene>
    <name evidence="7" type="primary">mntH</name>
    <name evidence="8" type="ORF">FGG12_04850</name>
    <name evidence="9" type="ORF">M5D45_25930</name>
</gene>
<dbReference type="RefSeq" id="WP_144196515.1">
    <property type="nucleotide sequence ID" value="NZ_CAJPVH010000005.1"/>
</dbReference>
<dbReference type="GO" id="GO:0046872">
    <property type="term" value="F:metal ion binding"/>
    <property type="evidence" value="ECO:0007669"/>
    <property type="project" value="UniProtKB-UniRule"/>
</dbReference>
<reference evidence="9" key="2">
    <citation type="journal article" date="2022" name="Microbiol. Resour. Announc.">
        <title>Genome Sequence of Cupriavidus campinensis Strain G5, a Member of a Bacterial Consortium Capable of Polyethylene Degradation.</title>
        <authorList>
            <person name="Schneider B."/>
            <person name="Pfeiffer F."/>
            <person name="Dyall-Smith M."/>
            <person name="Kunte H.J."/>
        </authorList>
    </citation>
    <scope>NUCLEOTIDE SEQUENCE</scope>
    <source>
        <strain evidence="9">G5</strain>
    </source>
</reference>
<dbReference type="KEGG" id="ccam:M5D45_25930"/>
<comment type="similarity">
    <text evidence="7">Belongs to the NRAMP family.</text>
</comment>
<evidence type="ECO:0000256" key="5">
    <source>
        <dbReference type="ARBA" id="ARBA00022989"/>
    </source>
</evidence>
<evidence type="ECO:0000256" key="6">
    <source>
        <dbReference type="ARBA" id="ARBA00023136"/>
    </source>
</evidence>
<dbReference type="NCBIfam" id="NF037982">
    <property type="entry name" value="Nramp_1"/>
    <property type="match status" value="1"/>
</dbReference>
<dbReference type="EMBL" id="CP097331">
    <property type="protein sequence ID" value="URF06539.1"/>
    <property type="molecule type" value="Genomic_DNA"/>
</dbReference>
<keyword evidence="6 7" id="KW-0472">Membrane</keyword>
<dbReference type="NCBIfam" id="NF001923">
    <property type="entry name" value="PRK00701.1"/>
    <property type="match status" value="1"/>
</dbReference>
<comment type="function">
    <text evidence="7">H(+)-stimulated, divalent metal cation uptake system.</text>
</comment>
<sequence>MSAVIPSPPTARWREFVRFLGPAYLVAVGYMDPGNWATDLAGGSAYGYSLLWVVAMSSLMAMLLQVLASRLGLVTGMDLAQACRHGASRWSAWSQWILAELAICATDLAEVIGTAIALNLLFNIPLLAGVALTVLDVLLVLVLQQRGFRRLEAFVISMITIVLLCFVAMLIIAEPSWSDVGWGLLPSPRSLTDANAVVIATGIIGATVMPHNLYLHSAAVKTRAVEDSPPALQRALRYTAVDTLVALAIAFFINSAILVTAAGVFHRSGHAEVAEIQQAFHLLSPLTGAAWASVIFAVALLASGQSSAVTATLAGQVVMEGFIRTRLAPWARRLLTRGVAIVPALIVAWLYADKGVAQLLIASQVVLSLQLPFAAIPLVRLTSSRARMGAYANPRSVVILASLTVGIIIAMNAAMLFLTFREWMN</sequence>
<keyword evidence="7" id="KW-1003">Cell membrane</keyword>
<organism evidence="9 11">
    <name type="scientific">Cupriavidus campinensis</name>
    <dbReference type="NCBI Taxonomy" id="151783"/>
    <lineage>
        <taxon>Bacteria</taxon>
        <taxon>Pseudomonadati</taxon>
        <taxon>Pseudomonadota</taxon>
        <taxon>Betaproteobacteria</taxon>
        <taxon>Burkholderiales</taxon>
        <taxon>Burkholderiaceae</taxon>
        <taxon>Cupriavidus</taxon>
    </lineage>
</organism>
<name>A0AAE9L4K1_9BURK</name>
<reference evidence="8 10" key="1">
    <citation type="submission" date="2019-05" db="EMBL/GenBank/DDBJ databases">
        <title>Whole genome sequence analysis of Cupriavidus campinensis S14E4C strain.</title>
        <authorList>
            <person name="Abbaszade G."/>
            <person name="Szabo A."/>
            <person name="Toumi M."/>
            <person name="Toth E."/>
        </authorList>
    </citation>
    <scope>NUCLEOTIDE SEQUENCE [LARGE SCALE GENOMIC DNA]</scope>
    <source>
        <strain evidence="8 10">S14E4C</strain>
    </source>
</reference>
<evidence type="ECO:0000313" key="11">
    <source>
        <dbReference type="Proteomes" id="UP001056132"/>
    </source>
</evidence>
<dbReference type="Pfam" id="PF01566">
    <property type="entry name" value="Nramp"/>
    <property type="match status" value="1"/>
</dbReference>
<dbReference type="PANTHER" id="PTHR11706">
    <property type="entry name" value="SOLUTE CARRIER PROTEIN FAMILY 11 MEMBER"/>
    <property type="match status" value="1"/>
</dbReference>
<reference evidence="9" key="3">
    <citation type="submission" date="2022-05" db="EMBL/GenBank/DDBJ databases">
        <authorList>
            <person name="Kunte H.-J."/>
        </authorList>
    </citation>
    <scope>NUCLEOTIDE SEQUENCE</scope>
    <source>
        <strain evidence="9">G5</strain>
    </source>
</reference>
<evidence type="ECO:0000256" key="4">
    <source>
        <dbReference type="ARBA" id="ARBA00022847"/>
    </source>
</evidence>
<dbReference type="GO" id="GO:0034755">
    <property type="term" value="P:iron ion transmembrane transport"/>
    <property type="evidence" value="ECO:0007669"/>
    <property type="project" value="TreeGrafter"/>
</dbReference>
<keyword evidence="3 7" id="KW-0812">Transmembrane</keyword>
<feature type="transmembrane region" description="Helical" evidence="7">
    <location>
        <begin position="334"/>
        <end position="352"/>
    </location>
</feature>
<evidence type="ECO:0000256" key="7">
    <source>
        <dbReference type="HAMAP-Rule" id="MF_00221"/>
    </source>
</evidence>
<feature type="transmembrane region" description="Helical" evidence="7">
    <location>
        <begin position="244"/>
        <end position="265"/>
    </location>
</feature>
<feature type="transmembrane region" description="Helical" evidence="7">
    <location>
        <begin position="155"/>
        <end position="174"/>
    </location>
</feature>
<protein>
    <recommendedName>
        <fullName evidence="7">Divalent metal cation transporter MntH</fullName>
    </recommendedName>
</protein>
<dbReference type="GO" id="GO:0005384">
    <property type="term" value="F:manganese ion transmembrane transporter activity"/>
    <property type="evidence" value="ECO:0007669"/>
    <property type="project" value="TreeGrafter"/>
</dbReference>
<keyword evidence="2 7" id="KW-0813">Transport</keyword>
<comment type="subcellular location">
    <subcellularLocation>
        <location evidence="7">Cell membrane</location>
        <topology evidence="7">Multi-pass membrane protein</topology>
    </subcellularLocation>
    <subcellularLocation>
        <location evidence="1">Membrane</location>
        <topology evidence="1">Multi-pass membrane protein</topology>
    </subcellularLocation>
</comment>
<dbReference type="InterPro" id="IPR001046">
    <property type="entry name" value="NRAMP_fam"/>
</dbReference>
<feature type="transmembrane region" description="Helical" evidence="7">
    <location>
        <begin position="97"/>
        <end position="118"/>
    </location>
</feature>
<proteinExistence type="inferred from homology"/>
<keyword evidence="10" id="KW-1185">Reference proteome</keyword>
<feature type="transmembrane region" description="Helical" evidence="7">
    <location>
        <begin position="290"/>
        <end position="313"/>
    </location>
</feature>
<evidence type="ECO:0000256" key="3">
    <source>
        <dbReference type="ARBA" id="ARBA00022692"/>
    </source>
</evidence>
<evidence type="ECO:0000313" key="8">
    <source>
        <dbReference type="EMBL" id="TSP13814.1"/>
    </source>
</evidence>
<dbReference type="EMBL" id="VCIZ01000002">
    <property type="protein sequence ID" value="TSP13814.1"/>
    <property type="molecule type" value="Genomic_DNA"/>
</dbReference>
<dbReference type="NCBIfam" id="TIGR01197">
    <property type="entry name" value="nramp"/>
    <property type="match status" value="1"/>
</dbReference>
<feature type="transmembrane region" description="Helical" evidence="7">
    <location>
        <begin position="397"/>
        <end position="420"/>
    </location>
</feature>